<evidence type="ECO:0000256" key="1">
    <source>
        <dbReference type="SAM" id="MobiDB-lite"/>
    </source>
</evidence>
<sequence length="451" mass="48852">MRLQKWSSLLLTSVLVIALTGCGSSKSADSTPSGTKAPTTEATVETAVGETTAPTTAPTEKVKLTLWYWNGSVDEELYKKVSVQFPNIELDAQKIGGDFRVKLLAALSAGDGAPDITGINEDVQTYMGNKDKFYNLFDLGADSVKADYLEWKWNAGVSGDGTFMLGFPMDTGPTALYYRTDLFKNAGLPSEPTEVSAQIKTWDDYLNAGKKIRDTSDGKVFLIDNDISVFNQYFAQQDKAFFDNTDNFIGDQPHVKTGFDLAAAFSKEKVVAKVANWTPEWNAAANNGKFASFVGASWMTSTLIAGAPDTKGKWRVAAAPGAAGNNGGSFLAIPKQSKHPKEAFEVMKWLENAQNQANSYASKGLFPSTLASYEDPQMTQADEFYGGQKIGEVFADSAQKVKPKYLGLNQNIATNAFNDELTNMEKSGKDPAKALADAIENTKKKLTQVAP</sequence>
<feature type="chain" id="PRO_5025551150" evidence="2">
    <location>
        <begin position="28"/>
        <end position="451"/>
    </location>
</feature>
<name>A0A6B8RKF5_9BACL</name>
<dbReference type="InterPro" id="IPR050490">
    <property type="entry name" value="Bact_solute-bd_prot1"/>
</dbReference>
<evidence type="ECO:0000313" key="4">
    <source>
        <dbReference type="Proteomes" id="UP000426246"/>
    </source>
</evidence>
<gene>
    <name evidence="3" type="ORF">EHS13_14675</name>
</gene>
<dbReference type="InterPro" id="IPR006059">
    <property type="entry name" value="SBP"/>
</dbReference>
<evidence type="ECO:0000313" key="3">
    <source>
        <dbReference type="EMBL" id="QGQ96033.1"/>
    </source>
</evidence>
<protein>
    <submittedName>
        <fullName evidence="3">Extracellular solute-binding protein</fullName>
    </submittedName>
</protein>
<feature type="compositionally biased region" description="Low complexity" evidence="1">
    <location>
        <begin position="35"/>
        <end position="55"/>
    </location>
</feature>
<dbReference type="PROSITE" id="PS51257">
    <property type="entry name" value="PROKAR_LIPOPROTEIN"/>
    <property type="match status" value="1"/>
</dbReference>
<dbReference type="SUPFAM" id="SSF53850">
    <property type="entry name" value="Periplasmic binding protein-like II"/>
    <property type="match status" value="1"/>
</dbReference>
<dbReference type="PANTHER" id="PTHR43649">
    <property type="entry name" value="ARABINOSE-BINDING PROTEIN-RELATED"/>
    <property type="match status" value="1"/>
</dbReference>
<dbReference type="RefSeq" id="WP_155701070.1">
    <property type="nucleotide sequence ID" value="NZ_CP034235.1"/>
</dbReference>
<feature type="region of interest" description="Disordered" evidence="1">
    <location>
        <begin position="24"/>
        <end position="55"/>
    </location>
</feature>
<feature type="signal peptide" evidence="2">
    <location>
        <begin position="1"/>
        <end position="27"/>
    </location>
</feature>
<accession>A0A6B8RKF5</accession>
<dbReference type="Pfam" id="PF01547">
    <property type="entry name" value="SBP_bac_1"/>
    <property type="match status" value="1"/>
</dbReference>
<keyword evidence="4" id="KW-1185">Reference proteome</keyword>
<dbReference type="Gene3D" id="3.40.190.10">
    <property type="entry name" value="Periplasmic binding protein-like II"/>
    <property type="match status" value="1"/>
</dbReference>
<evidence type="ECO:0000256" key="2">
    <source>
        <dbReference type="SAM" id="SignalP"/>
    </source>
</evidence>
<proteinExistence type="predicted"/>
<dbReference type="KEGG" id="ppsc:EHS13_14675"/>
<keyword evidence="2" id="KW-0732">Signal</keyword>
<dbReference type="PANTHER" id="PTHR43649:SF32">
    <property type="entry name" value="SUGAR BINDING SECRETED PROTEIN"/>
    <property type="match status" value="1"/>
</dbReference>
<organism evidence="3 4">
    <name type="scientific">Paenibacillus psychroresistens</name>
    <dbReference type="NCBI Taxonomy" id="1778678"/>
    <lineage>
        <taxon>Bacteria</taxon>
        <taxon>Bacillati</taxon>
        <taxon>Bacillota</taxon>
        <taxon>Bacilli</taxon>
        <taxon>Bacillales</taxon>
        <taxon>Paenibacillaceae</taxon>
        <taxon>Paenibacillus</taxon>
    </lineage>
</organism>
<dbReference type="Proteomes" id="UP000426246">
    <property type="component" value="Chromosome"/>
</dbReference>
<dbReference type="AlphaFoldDB" id="A0A6B8RKF5"/>
<dbReference type="OrthoDB" id="9768630at2"/>
<feature type="compositionally biased region" description="Polar residues" evidence="1">
    <location>
        <begin position="24"/>
        <end position="34"/>
    </location>
</feature>
<reference evidence="4" key="1">
    <citation type="submission" date="2018-11" db="EMBL/GenBank/DDBJ databases">
        <title>Complete genome sequence of Paenibacillus sp. ML311-T8.</title>
        <authorList>
            <person name="Nam Y.-D."/>
            <person name="Kang J."/>
            <person name="Chung W.-H."/>
            <person name="Park Y.S."/>
        </authorList>
    </citation>
    <scope>NUCLEOTIDE SEQUENCE [LARGE SCALE GENOMIC DNA]</scope>
    <source>
        <strain evidence="4">ML311-T8</strain>
    </source>
</reference>
<dbReference type="EMBL" id="CP034235">
    <property type="protein sequence ID" value="QGQ96033.1"/>
    <property type="molecule type" value="Genomic_DNA"/>
</dbReference>